<feature type="domain" description="Tetrahydrofolate dehydrogenase/cyclohydrolase catalytic" evidence="13">
    <location>
        <begin position="6"/>
        <end position="120"/>
    </location>
</feature>
<dbReference type="SUPFAM" id="SSF51735">
    <property type="entry name" value="NAD(P)-binding Rossmann-fold domains"/>
    <property type="match status" value="1"/>
</dbReference>
<dbReference type="FunFam" id="3.40.50.720:FF:000094">
    <property type="entry name" value="Bifunctional protein FolD"/>
    <property type="match status" value="1"/>
</dbReference>
<dbReference type="InterPro" id="IPR020630">
    <property type="entry name" value="THF_DH/CycHdrlase_cat_dom"/>
</dbReference>
<accession>A0A7C5Z6X6</accession>
<keyword evidence="7 12" id="KW-0521">NADP</keyword>
<dbReference type="EC" id="1.5.1.5" evidence="12"/>
<dbReference type="PROSITE" id="PS00767">
    <property type="entry name" value="THF_DHG_CYH_2"/>
    <property type="match status" value="1"/>
</dbReference>
<dbReference type="InterPro" id="IPR000672">
    <property type="entry name" value="THF_DH/CycHdrlase"/>
</dbReference>
<protein>
    <recommendedName>
        <fullName evidence="12">Bifunctional protein FolD</fullName>
    </recommendedName>
    <domain>
        <recommendedName>
            <fullName evidence="12">Methylenetetrahydrofolate dehydrogenase</fullName>
            <ecNumber evidence="12">1.5.1.5</ecNumber>
        </recommendedName>
    </domain>
    <domain>
        <recommendedName>
            <fullName evidence="12">Methenyltetrahydrofolate cyclohydrolase</fullName>
            <ecNumber evidence="12">3.5.4.9</ecNumber>
        </recommendedName>
    </domain>
</protein>
<dbReference type="GO" id="GO:0006164">
    <property type="term" value="P:purine nucleotide biosynthetic process"/>
    <property type="evidence" value="ECO:0007669"/>
    <property type="project" value="UniProtKB-KW"/>
</dbReference>
<feature type="binding site" evidence="12">
    <location>
        <position position="234"/>
    </location>
    <ligand>
        <name>NADP(+)</name>
        <dbReference type="ChEBI" id="CHEBI:58349"/>
    </ligand>
</feature>
<comment type="caution">
    <text evidence="15">The sequence shown here is derived from an EMBL/GenBank/DDBJ whole genome shotgun (WGS) entry which is preliminary data.</text>
</comment>
<evidence type="ECO:0000256" key="12">
    <source>
        <dbReference type="HAMAP-Rule" id="MF_01576"/>
    </source>
</evidence>
<name>A0A7C5Z6X6_9FIRM</name>
<dbReference type="Pfam" id="PF00763">
    <property type="entry name" value="THF_DHG_CYH"/>
    <property type="match status" value="1"/>
</dbReference>
<dbReference type="EC" id="3.5.4.9" evidence="12"/>
<proteinExistence type="inferred from homology"/>
<dbReference type="GO" id="GO:0004477">
    <property type="term" value="F:methenyltetrahydrofolate cyclohydrolase activity"/>
    <property type="evidence" value="ECO:0007669"/>
    <property type="project" value="UniProtKB-UniRule"/>
</dbReference>
<keyword evidence="5 12" id="KW-0658">Purine biosynthesis</keyword>
<evidence type="ECO:0000259" key="13">
    <source>
        <dbReference type="Pfam" id="PF00763"/>
    </source>
</evidence>
<sequence length="289" mass="31654">MSAKIIDGKKIAQEIKNEVKIEVEKLKQRGIEPTLAVIIVGDDPASRSYVNSKKKACSEVGINSVEFALSKNTTQDELEDLVDRLNRDEKIHGILVQLPLPNGLDEKRICTKILPHKDVDGFHPLNVGMVVTGIEFERAIKPCTPFGIIELLKRENIEIKGKHAVVIGRSNIVGKPLALLLLRENATVTICHSYTKDLKEVCKQADILVAAVGKPRFVTSDMVKEGAVVIDVGINRDDATQKLVGDVDFETVEKVASFITPVPGGVGPMTVAMLMKNTLFATMLQNNLL</sequence>
<comment type="subunit">
    <text evidence="2 12">Homodimer.</text>
</comment>
<dbReference type="NCBIfam" id="NF008058">
    <property type="entry name" value="PRK10792.1"/>
    <property type="match status" value="1"/>
</dbReference>
<comment type="caution">
    <text evidence="12">Lacks conserved residue(s) required for the propagation of feature annotation.</text>
</comment>
<evidence type="ECO:0000256" key="1">
    <source>
        <dbReference type="ARBA" id="ARBA00004777"/>
    </source>
</evidence>
<dbReference type="HAMAP" id="MF_01576">
    <property type="entry name" value="THF_DHG_CYH"/>
    <property type="match status" value="1"/>
</dbReference>
<dbReference type="GO" id="GO:0004488">
    <property type="term" value="F:methylenetetrahydrofolate dehydrogenase (NADP+) activity"/>
    <property type="evidence" value="ECO:0007669"/>
    <property type="project" value="UniProtKB-UniRule"/>
</dbReference>
<evidence type="ECO:0000256" key="6">
    <source>
        <dbReference type="ARBA" id="ARBA00022801"/>
    </source>
</evidence>
<evidence type="ECO:0000256" key="3">
    <source>
        <dbReference type="ARBA" id="ARBA00022563"/>
    </source>
</evidence>
<evidence type="ECO:0000256" key="8">
    <source>
        <dbReference type="ARBA" id="ARBA00023002"/>
    </source>
</evidence>
<evidence type="ECO:0000259" key="14">
    <source>
        <dbReference type="Pfam" id="PF02882"/>
    </source>
</evidence>
<organism evidence="15">
    <name type="scientific">Caldicellulosiruptor owensensis</name>
    <dbReference type="NCBI Taxonomy" id="55205"/>
    <lineage>
        <taxon>Bacteria</taxon>
        <taxon>Bacillati</taxon>
        <taxon>Bacillota</taxon>
        <taxon>Bacillota incertae sedis</taxon>
        <taxon>Caldicellulosiruptorales</taxon>
        <taxon>Caldicellulosiruptoraceae</taxon>
        <taxon>Caldicellulosiruptor</taxon>
    </lineage>
</organism>
<dbReference type="GO" id="GO:0000105">
    <property type="term" value="P:L-histidine biosynthetic process"/>
    <property type="evidence" value="ECO:0007669"/>
    <property type="project" value="UniProtKB-KW"/>
</dbReference>
<reference evidence="15" key="1">
    <citation type="journal article" date="2020" name="mSystems">
        <title>Genome- and Community-Level Interaction Insights into Carbon Utilization and Element Cycling Functions of Hydrothermarchaeota in Hydrothermal Sediment.</title>
        <authorList>
            <person name="Zhou Z."/>
            <person name="Liu Y."/>
            <person name="Xu W."/>
            <person name="Pan J."/>
            <person name="Luo Z.H."/>
            <person name="Li M."/>
        </authorList>
    </citation>
    <scope>NUCLEOTIDE SEQUENCE [LARGE SCALE GENOMIC DNA]</scope>
    <source>
        <strain evidence="15">SpSt-102</strain>
    </source>
</reference>
<dbReference type="InterPro" id="IPR036291">
    <property type="entry name" value="NAD(P)-bd_dom_sf"/>
</dbReference>
<dbReference type="UniPathway" id="UPA00193"/>
<feature type="binding site" evidence="12">
    <location>
        <begin position="168"/>
        <end position="170"/>
    </location>
    <ligand>
        <name>NADP(+)</name>
        <dbReference type="ChEBI" id="CHEBI:58349"/>
    </ligand>
</feature>
<dbReference type="Gene3D" id="3.40.50.10860">
    <property type="entry name" value="Leucine Dehydrogenase, chain A, domain 1"/>
    <property type="match status" value="1"/>
</dbReference>
<evidence type="ECO:0000256" key="7">
    <source>
        <dbReference type="ARBA" id="ARBA00022857"/>
    </source>
</evidence>
<dbReference type="InterPro" id="IPR020867">
    <property type="entry name" value="THF_DH/CycHdrlase_CS"/>
</dbReference>
<dbReference type="FunFam" id="3.40.50.10860:FF:000005">
    <property type="entry name" value="C-1-tetrahydrofolate synthase, cytoplasmic, putative"/>
    <property type="match status" value="1"/>
</dbReference>
<gene>
    <name evidence="12 15" type="primary">folD</name>
    <name evidence="15" type="ORF">ENL71_03665</name>
</gene>
<dbReference type="SUPFAM" id="SSF53223">
    <property type="entry name" value="Aminoacid dehydrogenase-like, N-terminal domain"/>
    <property type="match status" value="1"/>
</dbReference>
<evidence type="ECO:0000256" key="4">
    <source>
        <dbReference type="ARBA" id="ARBA00022605"/>
    </source>
</evidence>
<evidence type="ECO:0000256" key="5">
    <source>
        <dbReference type="ARBA" id="ARBA00022755"/>
    </source>
</evidence>
<keyword evidence="10 12" id="KW-0486">Methionine biosynthesis</keyword>
<keyword evidence="11 12" id="KW-0511">Multifunctional enzyme</keyword>
<comment type="catalytic activity">
    <reaction evidence="12">
        <text>(6R)-5,10-methylene-5,6,7,8-tetrahydrofolate + NADP(+) = (6R)-5,10-methenyltetrahydrofolate + NADPH</text>
        <dbReference type="Rhea" id="RHEA:22812"/>
        <dbReference type="ChEBI" id="CHEBI:15636"/>
        <dbReference type="ChEBI" id="CHEBI:57455"/>
        <dbReference type="ChEBI" id="CHEBI:57783"/>
        <dbReference type="ChEBI" id="CHEBI:58349"/>
        <dbReference type="EC" id="1.5.1.5"/>
    </reaction>
</comment>
<dbReference type="CDD" id="cd01080">
    <property type="entry name" value="NAD_bind_m-THF_DH_Cyclohyd"/>
    <property type="match status" value="1"/>
</dbReference>
<dbReference type="InterPro" id="IPR046346">
    <property type="entry name" value="Aminoacid_DH-like_N_sf"/>
</dbReference>
<dbReference type="AlphaFoldDB" id="A0A7C5Z6X6"/>
<feature type="domain" description="Tetrahydrofolate dehydrogenase/cyclohydrolase NAD(P)-binding" evidence="14">
    <location>
        <begin position="142"/>
        <end position="282"/>
    </location>
</feature>
<comment type="pathway">
    <text evidence="1 12">One-carbon metabolism; tetrahydrofolate interconversion.</text>
</comment>
<dbReference type="NCBIfam" id="NF010785">
    <property type="entry name" value="PRK14188.1"/>
    <property type="match status" value="1"/>
</dbReference>
<dbReference type="PANTHER" id="PTHR48099:SF5">
    <property type="entry name" value="C-1-TETRAHYDROFOLATE SYNTHASE, CYTOPLASMIC"/>
    <property type="match status" value="1"/>
</dbReference>
<keyword evidence="6 12" id="KW-0378">Hydrolase</keyword>
<dbReference type="PANTHER" id="PTHR48099">
    <property type="entry name" value="C-1-TETRAHYDROFOLATE SYNTHASE, CYTOPLASMIC-RELATED"/>
    <property type="match status" value="1"/>
</dbReference>
<comment type="similarity">
    <text evidence="12">Belongs to the tetrahydrofolate dehydrogenase/cyclohydrolase family.</text>
</comment>
<keyword evidence="3 12" id="KW-0554">One-carbon metabolism</keyword>
<comment type="catalytic activity">
    <reaction evidence="12">
        <text>(6R)-5,10-methenyltetrahydrofolate + H2O = (6R)-10-formyltetrahydrofolate + H(+)</text>
        <dbReference type="Rhea" id="RHEA:23700"/>
        <dbReference type="ChEBI" id="CHEBI:15377"/>
        <dbReference type="ChEBI" id="CHEBI:15378"/>
        <dbReference type="ChEBI" id="CHEBI:57455"/>
        <dbReference type="ChEBI" id="CHEBI:195366"/>
        <dbReference type="EC" id="3.5.4.9"/>
    </reaction>
</comment>
<dbReference type="Gene3D" id="3.40.50.720">
    <property type="entry name" value="NAD(P)-binding Rossmann-like Domain"/>
    <property type="match status" value="1"/>
</dbReference>
<evidence type="ECO:0000256" key="9">
    <source>
        <dbReference type="ARBA" id="ARBA00023102"/>
    </source>
</evidence>
<dbReference type="InterPro" id="IPR020631">
    <property type="entry name" value="THF_DH/CycHdrlase_NAD-bd_dom"/>
</dbReference>
<dbReference type="PRINTS" id="PR00085">
    <property type="entry name" value="THFDHDRGNASE"/>
</dbReference>
<evidence type="ECO:0000256" key="11">
    <source>
        <dbReference type="ARBA" id="ARBA00023268"/>
    </source>
</evidence>
<evidence type="ECO:0000256" key="10">
    <source>
        <dbReference type="ARBA" id="ARBA00023167"/>
    </source>
</evidence>
<dbReference type="GO" id="GO:0035999">
    <property type="term" value="P:tetrahydrofolate interconversion"/>
    <property type="evidence" value="ECO:0007669"/>
    <property type="project" value="UniProtKB-UniRule"/>
</dbReference>
<dbReference type="Pfam" id="PF02882">
    <property type="entry name" value="THF_DHG_CYH_C"/>
    <property type="match status" value="1"/>
</dbReference>
<dbReference type="EMBL" id="DRUZ01000044">
    <property type="protein sequence ID" value="HHS01619.1"/>
    <property type="molecule type" value="Genomic_DNA"/>
</dbReference>
<dbReference type="NCBIfam" id="NF010783">
    <property type="entry name" value="PRK14186.1"/>
    <property type="match status" value="1"/>
</dbReference>
<keyword evidence="9 12" id="KW-0368">Histidine biosynthesis</keyword>
<keyword evidence="4 12" id="KW-0028">Amino-acid biosynthesis</keyword>
<evidence type="ECO:0000313" key="15">
    <source>
        <dbReference type="EMBL" id="HHS01619.1"/>
    </source>
</evidence>
<dbReference type="GO" id="GO:0005829">
    <property type="term" value="C:cytosol"/>
    <property type="evidence" value="ECO:0007669"/>
    <property type="project" value="TreeGrafter"/>
</dbReference>
<dbReference type="GO" id="GO:0009086">
    <property type="term" value="P:methionine biosynthetic process"/>
    <property type="evidence" value="ECO:0007669"/>
    <property type="project" value="UniProtKB-KW"/>
</dbReference>
<comment type="function">
    <text evidence="12">Catalyzes the oxidation of 5,10-methylenetetrahydrofolate to 5,10-methenyltetrahydrofolate and then the hydrolysis of 5,10-methenyltetrahydrofolate to 10-formyltetrahydrofolate.</text>
</comment>
<keyword evidence="8 12" id="KW-0560">Oxidoreductase</keyword>
<evidence type="ECO:0000256" key="2">
    <source>
        <dbReference type="ARBA" id="ARBA00011738"/>
    </source>
</evidence>